<keyword evidence="3" id="KW-1185">Reference proteome</keyword>
<evidence type="ECO:0000256" key="1">
    <source>
        <dbReference type="SAM" id="MobiDB-lite"/>
    </source>
</evidence>
<proteinExistence type="predicted"/>
<name>A0A7E4W9Y4_PANRE</name>
<reference evidence="4" key="2">
    <citation type="submission" date="2020-10" db="UniProtKB">
        <authorList>
            <consortium name="WormBaseParasite"/>
        </authorList>
    </citation>
    <scope>IDENTIFICATION</scope>
</reference>
<keyword evidence="2" id="KW-0812">Transmembrane</keyword>
<dbReference type="AlphaFoldDB" id="A0A7E4W9Y4"/>
<evidence type="ECO:0000313" key="3">
    <source>
        <dbReference type="Proteomes" id="UP000492821"/>
    </source>
</evidence>
<keyword evidence="2" id="KW-0472">Membrane</keyword>
<reference evidence="3" key="1">
    <citation type="journal article" date="2013" name="Genetics">
        <title>The draft genome and transcriptome of Panagrellus redivivus are shaped by the harsh demands of a free-living lifestyle.</title>
        <authorList>
            <person name="Srinivasan J."/>
            <person name="Dillman A.R."/>
            <person name="Macchietto M.G."/>
            <person name="Heikkinen L."/>
            <person name="Lakso M."/>
            <person name="Fracchia K.M."/>
            <person name="Antoshechkin I."/>
            <person name="Mortazavi A."/>
            <person name="Wong G."/>
            <person name="Sternberg P.W."/>
        </authorList>
    </citation>
    <scope>NUCLEOTIDE SEQUENCE [LARGE SCALE GENOMIC DNA]</scope>
    <source>
        <strain evidence="3">MT8872</strain>
    </source>
</reference>
<evidence type="ECO:0000256" key="2">
    <source>
        <dbReference type="SAM" id="Phobius"/>
    </source>
</evidence>
<feature type="transmembrane region" description="Helical" evidence="2">
    <location>
        <begin position="46"/>
        <end position="65"/>
    </location>
</feature>
<feature type="region of interest" description="Disordered" evidence="1">
    <location>
        <begin position="17"/>
        <end position="46"/>
    </location>
</feature>
<dbReference type="Proteomes" id="UP000492821">
    <property type="component" value="Unassembled WGS sequence"/>
</dbReference>
<dbReference type="WBParaSite" id="Pan_g943.t1">
    <property type="protein sequence ID" value="Pan_g943.t1"/>
    <property type="gene ID" value="Pan_g943"/>
</dbReference>
<sequence>MFSRVDRRRDVFIAYVRTDDADEDTQPESQPKRPPRKRQRKAPSNSSMNLPIFYVTALILISVGVEKNGIDIAYRTAEGSRFGNPVYDASLEGLVIDADADLLHGSNEAALDDF</sequence>
<evidence type="ECO:0000313" key="4">
    <source>
        <dbReference type="WBParaSite" id="Pan_g943.t1"/>
    </source>
</evidence>
<accession>A0A7E4W9Y4</accession>
<keyword evidence="2" id="KW-1133">Transmembrane helix</keyword>
<organism evidence="3 4">
    <name type="scientific">Panagrellus redivivus</name>
    <name type="common">Microworm</name>
    <dbReference type="NCBI Taxonomy" id="6233"/>
    <lineage>
        <taxon>Eukaryota</taxon>
        <taxon>Metazoa</taxon>
        <taxon>Ecdysozoa</taxon>
        <taxon>Nematoda</taxon>
        <taxon>Chromadorea</taxon>
        <taxon>Rhabditida</taxon>
        <taxon>Tylenchina</taxon>
        <taxon>Panagrolaimomorpha</taxon>
        <taxon>Panagrolaimoidea</taxon>
        <taxon>Panagrolaimidae</taxon>
        <taxon>Panagrellus</taxon>
    </lineage>
</organism>
<protein>
    <submittedName>
        <fullName evidence="4">Transmembrane protein</fullName>
    </submittedName>
</protein>